<proteinExistence type="inferred from homology"/>
<comment type="caution">
    <text evidence="3">The sequence shown here is derived from an EMBL/GenBank/DDBJ whole genome shotgun (WGS) entry which is preliminary data.</text>
</comment>
<dbReference type="RefSeq" id="WP_073447247.1">
    <property type="nucleotide sequence ID" value="NZ_LJSN01000002.1"/>
</dbReference>
<name>A0A2N8PK02_STRNR</name>
<dbReference type="Gene3D" id="3.30.370.10">
    <property type="entry name" value="Barstar-like"/>
    <property type="match status" value="1"/>
</dbReference>
<dbReference type="SUPFAM" id="SSF52038">
    <property type="entry name" value="Barstar-related"/>
    <property type="match status" value="1"/>
</dbReference>
<accession>A0A2N8PK02</accession>
<dbReference type="Pfam" id="PF01337">
    <property type="entry name" value="Barstar"/>
    <property type="match status" value="1"/>
</dbReference>
<evidence type="ECO:0000313" key="3">
    <source>
        <dbReference type="EMBL" id="PNE41349.1"/>
    </source>
</evidence>
<dbReference type="CDD" id="cd05141">
    <property type="entry name" value="Barstar_evA4336-like"/>
    <property type="match status" value="1"/>
</dbReference>
<dbReference type="Proteomes" id="UP000236047">
    <property type="component" value="Unassembled WGS sequence"/>
</dbReference>
<dbReference type="InterPro" id="IPR035905">
    <property type="entry name" value="Barstar-like_sf"/>
</dbReference>
<dbReference type="InterPro" id="IPR000468">
    <property type="entry name" value="Barstar"/>
</dbReference>
<protein>
    <recommendedName>
        <fullName evidence="2">Barstar (barnase inhibitor) domain-containing protein</fullName>
    </recommendedName>
</protein>
<comment type="similarity">
    <text evidence="1">Belongs to the barstar family.</text>
</comment>
<evidence type="ECO:0000259" key="2">
    <source>
        <dbReference type="Pfam" id="PF01337"/>
    </source>
</evidence>
<keyword evidence="4" id="KW-1185">Reference proteome</keyword>
<evidence type="ECO:0000256" key="1">
    <source>
        <dbReference type="ARBA" id="ARBA00006845"/>
    </source>
</evidence>
<evidence type="ECO:0000313" key="4">
    <source>
        <dbReference type="Proteomes" id="UP000236047"/>
    </source>
</evidence>
<dbReference type="EMBL" id="LJSN01000002">
    <property type="protein sequence ID" value="PNE41349.1"/>
    <property type="molecule type" value="Genomic_DNA"/>
</dbReference>
<dbReference type="AlphaFoldDB" id="A0A2N8PK02"/>
<sequence>MSPEVPPALAAVLDGRTPAGVLPWPADRPVADALAAAEDAGWSAAALDLGGVADKAGFLDRCAAALDFPAYFGHNWDALADCLTDLSWCPPARGRLLVVTDWQGYAGAAPEDWSVFEQVLADAVGYWRDTDTGLSVIMAGGRGRQGT</sequence>
<reference evidence="4" key="1">
    <citation type="submission" date="2015-09" db="EMBL/GenBank/DDBJ databases">
        <authorList>
            <person name="Graham D.E."/>
            <person name="Mahan K.M."/>
            <person name="Klingeman D.M."/>
            <person name="Fida T."/>
            <person name="Giannone R.J."/>
            <person name="Hettich R.L."/>
            <person name="Parry R.J."/>
            <person name="Spain J.C."/>
        </authorList>
    </citation>
    <scope>NUCLEOTIDE SEQUENCE [LARGE SCALE GENOMIC DNA]</scope>
    <source>
        <strain evidence="4">JCM 4701</strain>
    </source>
</reference>
<organism evidence="3 4">
    <name type="scientific">Streptomyces noursei</name>
    <name type="common">Streptomyces albulus</name>
    <dbReference type="NCBI Taxonomy" id="1971"/>
    <lineage>
        <taxon>Bacteria</taxon>
        <taxon>Bacillati</taxon>
        <taxon>Actinomycetota</taxon>
        <taxon>Actinomycetes</taxon>
        <taxon>Kitasatosporales</taxon>
        <taxon>Streptomycetaceae</taxon>
        <taxon>Streptomyces</taxon>
    </lineage>
</organism>
<gene>
    <name evidence="3" type="ORF">AOB60_11765</name>
</gene>
<feature type="domain" description="Barstar (barnase inhibitor)" evidence="2">
    <location>
        <begin position="45"/>
        <end position="137"/>
    </location>
</feature>